<dbReference type="Proteomes" id="UP001528912">
    <property type="component" value="Unassembled WGS sequence"/>
</dbReference>
<sequence>MPRGPGAARPAATPPGWPPGVPPPRAPGWERAATSWLLDQCPADFRAYDAWQRHPSALAWVATHHIDAQLRAMRECYRKARVELGEQLPEGAMPAVMDQLAAEGRRLRAAERAAGLVQQALRGTTFVPRL</sequence>
<dbReference type="RefSeq" id="WP_275239389.1">
    <property type="nucleotide sequence ID" value="NZ_JARFJC010000040.1"/>
</dbReference>
<accession>A0ABT6CAB6</accession>
<comment type="caution">
    <text evidence="2">The sequence shown here is derived from an EMBL/GenBank/DDBJ whole genome shotgun (WGS) entry which is preliminary data.</text>
</comment>
<organism evidence="2 3">
    <name type="scientific">Luteipulveratus flavus</name>
    <dbReference type="NCBI Taxonomy" id="3031728"/>
    <lineage>
        <taxon>Bacteria</taxon>
        <taxon>Bacillati</taxon>
        <taxon>Actinomycetota</taxon>
        <taxon>Actinomycetes</taxon>
        <taxon>Micrococcales</taxon>
        <taxon>Dermacoccaceae</taxon>
        <taxon>Luteipulveratus</taxon>
    </lineage>
</organism>
<evidence type="ECO:0000256" key="1">
    <source>
        <dbReference type="SAM" id="MobiDB-lite"/>
    </source>
</evidence>
<evidence type="ECO:0000313" key="3">
    <source>
        <dbReference type="Proteomes" id="UP001528912"/>
    </source>
</evidence>
<feature type="compositionally biased region" description="Low complexity" evidence="1">
    <location>
        <begin position="1"/>
        <end position="11"/>
    </location>
</feature>
<reference evidence="2 3" key="1">
    <citation type="submission" date="2023-03" db="EMBL/GenBank/DDBJ databases">
        <title>YIM 133296 draft genome.</title>
        <authorList>
            <person name="Xiong L."/>
        </authorList>
    </citation>
    <scope>NUCLEOTIDE SEQUENCE [LARGE SCALE GENOMIC DNA]</scope>
    <source>
        <strain evidence="2 3">YIM 133296</strain>
    </source>
</reference>
<gene>
    <name evidence="2" type="ORF">P4R38_16495</name>
</gene>
<feature type="compositionally biased region" description="Pro residues" evidence="1">
    <location>
        <begin position="12"/>
        <end position="26"/>
    </location>
</feature>
<feature type="region of interest" description="Disordered" evidence="1">
    <location>
        <begin position="1"/>
        <end position="29"/>
    </location>
</feature>
<proteinExistence type="predicted"/>
<keyword evidence="3" id="KW-1185">Reference proteome</keyword>
<dbReference type="EMBL" id="JAROAV010000043">
    <property type="protein sequence ID" value="MDF8265848.1"/>
    <property type="molecule type" value="Genomic_DNA"/>
</dbReference>
<evidence type="ECO:0000313" key="2">
    <source>
        <dbReference type="EMBL" id="MDF8265848.1"/>
    </source>
</evidence>
<name>A0ABT6CAB6_9MICO</name>
<protein>
    <submittedName>
        <fullName evidence="2">Uncharacterized protein</fullName>
    </submittedName>
</protein>